<gene>
    <name evidence="2" type="ORF">K1F36_15175</name>
</gene>
<name>A0ABS7EWG3_9FLAO</name>
<dbReference type="InterPro" id="IPR025359">
    <property type="entry name" value="SduA_C"/>
</dbReference>
<evidence type="ECO:0000259" key="1">
    <source>
        <dbReference type="Pfam" id="PF14082"/>
    </source>
</evidence>
<reference evidence="2 3" key="1">
    <citation type="submission" date="2021-08" db="EMBL/GenBank/DDBJ databases">
        <title>Muricauda profundi sp. nov., a marine bacterium isolated from deep seawater of the Mariana Trench.</title>
        <authorList>
            <person name="Wei Y."/>
        </authorList>
    </citation>
    <scope>NUCLEOTIDE SEQUENCE [LARGE SCALE GENOMIC DNA]</scope>
    <source>
        <strain evidence="2 3">W52</strain>
    </source>
</reference>
<protein>
    <submittedName>
        <fullName evidence="2">DUF4263 domain-containing protein</fullName>
    </submittedName>
</protein>
<organism evidence="2 3">
    <name type="scientific">Flagellimonas abyssi</name>
    <dbReference type="NCBI Taxonomy" id="2864871"/>
    <lineage>
        <taxon>Bacteria</taxon>
        <taxon>Pseudomonadati</taxon>
        <taxon>Bacteroidota</taxon>
        <taxon>Flavobacteriia</taxon>
        <taxon>Flavobacteriales</taxon>
        <taxon>Flavobacteriaceae</taxon>
        <taxon>Flagellimonas</taxon>
    </lineage>
</organism>
<dbReference type="Proteomes" id="UP001196136">
    <property type="component" value="Unassembled WGS sequence"/>
</dbReference>
<accession>A0ABS7EWG3</accession>
<keyword evidence="3" id="KW-1185">Reference proteome</keyword>
<proteinExistence type="predicted"/>
<comment type="caution">
    <text evidence="2">The sequence shown here is derived from an EMBL/GenBank/DDBJ whole genome shotgun (WGS) entry which is preliminary data.</text>
</comment>
<dbReference type="Pfam" id="PF14082">
    <property type="entry name" value="SduA_C"/>
    <property type="match status" value="1"/>
</dbReference>
<evidence type="ECO:0000313" key="2">
    <source>
        <dbReference type="EMBL" id="MBW8201168.1"/>
    </source>
</evidence>
<dbReference type="RefSeq" id="WP_220114607.1">
    <property type="nucleotide sequence ID" value="NZ_JAHZSV010000025.1"/>
</dbReference>
<evidence type="ECO:0000313" key="3">
    <source>
        <dbReference type="Proteomes" id="UP001196136"/>
    </source>
</evidence>
<feature type="domain" description="Shedu protein SduA C-terminal" evidence="1">
    <location>
        <begin position="240"/>
        <end position="402"/>
    </location>
</feature>
<dbReference type="EMBL" id="JAHZSV010000025">
    <property type="protein sequence ID" value="MBW8201168.1"/>
    <property type="molecule type" value="Genomic_DNA"/>
</dbReference>
<sequence length="415" mass="48831">MLEINLTPEFIQLVYTYGDTPFNPDDWVVQKLKEDGLVRFKRGVFTLTPGLVADASRLEIETQDFIVDYHEYEHITFNIGSLITLKKDGIEDQYYRIHPNVLVEEQEIYIHKDLNIDIDFFLAETNISVFGKIAELVSEDFIVGGSIPNCMPAEDFYTLIKNFPTTHEKKLYAQARVSAVLRNYFDSTKDAQSHFVKYRNRKPSLIKNQLRKVFSEYEIEKYRTIYDKLKSMLDDEEDFSEAQWQKEIIDILLMLYPKYIAVFDNVHIKVDDQKNKYLDYLFVDANGHIDIIEIKKPFNNAIMTGNLYRGNHIPLKELSGTVMQLEKYIYYLNRWGQRGEKKLIDKYGKYLPNGFEIHITNPKGLIIMGRENNLSKAQKADFEVVKRKYKNVIDILSYDDLLQRLKFTIEQIRSI</sequence>